<feature type="region of interest" description="Disordered" evidence="4">
    <location>
        <begin position="1018"/>
        <end position="1041"/>
    </location>
</feature>
<dbReference type="PANTHER" id="PTHR48043">
    <property type="entry name" value="EG:EG0003.4 PROTEIN-RELATED"/>
    <property type="match status" value="1"/>
</dbReference>
<name>Q17K51_AEDAE</name>
<evidence type="ECO:0000256" key="3">
    <source>
        <dbReference type="ARBA" id="ARBA00022679"/>
    </source>
</evidence>
<feature type="chain" id="PRO_5004186576" evidence="6">
    <location>
        <begin position="27"/>
        <end position="1041"/>
    </location>
</feature>
<dbReference type="PhylomeDB" id="Q17K51"/>
<evidence type="ECO:0000313" key="8">
    <source>
        <dbReference type="Proteomes" id="UP000682892"/>
    </source>
</evidence>
<dbReference type="eggNOG" id="KOG1192">
    <property type="taxonomic scope" value="Eukaryota"/>
</dbReference>
<dbReference type="PROSITE" id="PS00375">
    <property type="entry name" value="UDPGT"/>
    <property type="match status" value="2"/>
</dbReference>
<dbReference type="PANTHER" id="PTHR48043:SF60">
    <property type="entry name" value="UDP-GLUCURONOSYLTRANSFERASE"/>
    <property type="match status" value="1"/>
</dbReference>
<dbReference type="FunFam" id="3.40.50.2000:FF:000189">
    <property type="entry name" value="UDP-glucuronosyltransferase 2B14-like Protein"/>
    <property type="match status" value="1"/>
</dbReference>
<evidence type="ECO:0000256" key="6">
    <source>
        <dbReference type="SAM" id="SignalP"/>
    </source>
</evidence>
<dbReference type="CDD" id="cd03784">
    <property type="entry name" value="GT1_Gtf-like"/>
    <property type="match status" value="2"/>
</dbReference>
<evidence type="ECO:0000256" key="2">
    <source>
        <dbReference type="ARBA" id="ARBA00022676"/>
    </source>
</evidence>
<dbReference type="OMA" id="PSHISNW"/>
<keyword evidence="3" id="KW-0808">Transferase</keyword>
<dbReference type="EMBL" id="CH477228">
    <property type="protein sequence ID" value="EAT47041.1"/>
    <property type="molecule type" value="Genomic_DNA"/>
</dbReference>
<dbReference type="Pfam" id="PF00201">
    <property type="entry name" value="UDPGT"/>
    <property type="match status" value="2"/>
</dbReference>
<dbReference type="Gene3D" id="3.40.50.2000">
    <property type="entry name" value="Glycogen Phosphorylase B"/>
    <property type="match status" value="3"/>
</dbReference>
<dbReference type="VEuPathDB" id="VectorBase:AAEL018042"/>
<reference evidence="7" key="3">
    <citation type="submission" date="2012-09" db="EMBL/GenBank/DDBJ databases">
        <authorList>
            <consortium name="VectorBase"/>
        </authorList>
    </citation>
    <scope>NUCLEOTIDE SEQUENCE</scope>
    <source>
        <strain evidence="7">Liverpool</strain>
    </source>
</reference>
<dbReference type="FunFam" id="3.40.50.2000:FF:000050">
    <property type="entry name" value="UDP-glucuronosyltransferase"/>
    <property type="match status" value="1"/>
</dbReference>
<feature type="transmembrane region" description="Helical" evidence="5">
    <location>
        <begin position="981"/>
        <end position="1005"/>
    </location>
</feature>
<dbReference type="InterPro" id="IPR002213">
    <property type="entry name" value="UDP_glucos_trans"/>
</dbReference>
<comment type="similarity">
    <text evidence="1">Belongs to the UDP-glycosyltransferase family.</text>
</comment>
<gene>
    <name evidence="7" type="ORF">AaeL_AAEL001804</name>
</gene>
<evidence type="ECO:0000313" key="7">
    <source>
        <dbReference type="EMBL" id="EAT47041.1"/>
    </source>
</evidence>
<dbReference type="Proteomes" id="UP000682892">
    <property type="component" value="Unassembled WGS sequence"/>
</dbReference>
<keyword evidence="6" id="KW-0732">Signal</keyword>
<organism evidence="7 8">
    <name type="scientific">Aedes aegypti</name>
    <name type="common">Yellowfever mosquito</name>
    <name type="synonym">Culex aegypti</name>
    <dbReference type="NCBI Taxonomy" id="7159"/>
    <lineage>
        <taxon>Eukaryota</taxon>
        <taxon>Metazoa</taxon>
        <taxon>Ecdysozoa</taxon>
        <taxon>Arthropoda</taxon>
        <taxon>Hexapoda</taxon>
        <taxon>Insecta</taxon>
        <taxon>Pterygota</taxon>
        <taxon>Neoptera</taxon>
        <taxon>Endopterygota</taxon>
        <taxon>Diptera</taxon>
        <taxon>Nematocera</taxon>
        <taxon>Culicoidea</taxon>
        <taxon>Culicidae</taxon>
        <taxon>Culicinae</taxon>
        <taxon>Aedini</taxon>
        <taxon>Aedes</taxon>
        <taxon>Stegomyia</taxon>
    </lineage>
</organism>
<evidence type="ECO:0000256" key="1">
    <source>
        <dbReference type="ARBA" id="ARBA00009995"/>
    </source>
</evidence>
<dbReference type="STRING" id="7159.Q17K51"/>
<accession>Q17K51</accession>
<keyword evidence="2" id="KW-0328">Glycosyltransferase</keyword>
<sequence length="1041" mass="119691">MVKPSWFGSTVAIITILSSITPSSDGAKILLVSAFPGMSHWLTFEHVVNELLERGHELTAITNYRLKGSSNYTDRYREVLIEPVFDFENDLPMESYYRTSSFTNPFYKLKILWWLGLATTRHAFECENVRRFMREEGLRFDLVIAEQFAQESFLMFGHKYGASIVTINTLGYTDYIDRSFGMITPLSFVPHFFTEFTDEMNFYERCYNVILTIYDWAYRKFIYLPEHNAMAKQYFAISNYAGELPSVEELERNVSVILSNNHIISFRPRPKMIGMVDIAGLHIRAPNDLPRDIKKFIETSTKGTIYINFGTFLRSSAMPPETLEVFLQVFRNLPQYNFLWKWETDKVPELPPNVLLRKWIPQNDVLAHSDIKLFITHGGIFGAQEAVYWARPMLFVPFYGDQHGNALKLQKAGVGLTMSIANVTIEEFQGKVQEIVENPNFQSATNRLSKLFRDNPTDPLEEAVFWIEYVIRHHGAAHLKSAAVRMPWYQYLLLDIATAAVHFTPGQYLLLALLAFGLMFGADSSKILVLVPFPAPSHWLWLNHFVQELLERGHQITAIANFPAKSPHANYTEILIDPPYDIPHYFPISDIFNSKYSSDWSNLVLYWKAGLATTQYALENTNVQQFIEQDDTDFDLVISEQFFQEAFLMFAHKYRAPIVTIGTLGYADYMDRAMGLLTPWSFVPHPILLYVDEMSFSQRCYNFLISTTDALIRKYYYLPRQDKLAKKYFASIEGPESFPSVDELEKSISVMLINSHVSTSSPRPSISGLVNVAGAHIKPENPLPHDIQRFLDSASEGAIFFSLGSYVKSSDMPKDKLKAFFEVFRNLKQKVLWKFEDETMVNVPRNVMVRKWLPQSDILAHRNIVLFITHGGMFGSQEGIYRGVPMLFIPFYGDQHRNALKAERAGYALTLNFADVNIITLGSRINELLTNPAYTRLARKASELFRDNLVPPMDEAMHWIEYVIRHKGAKHLKSSSVDMSWWQYLMWDVIAFYVGVLTLTICIACKTLKAFCVKSAKHKPKESKRNVSLTKPKNTKKPKSN</sequence>
<dbReference type="PaxDb" id="7159-AAEL018042-PA"/>
<feature type="signal peptide" evidence="6">
    <location>
        <begin position="1"/>
        <end position="26"/>
    </location>
</feature>
<reference evidence="7" key="2">
    <citation type="journal article" date="2007" name="Science">
        <title>Genome sequence of Aedes aegypti, a major arbovirus vector.</title>
        <authorList>
            <person name="Nene V."/>
            <person name="Wortman J.R."/>
            <person name="Lawson D."/>
            <person name="Haas B."/>
            <person name="Kodira C."/>
            <person name="Tu Z.J."/>
            <person name="Loftus B."/>
            <person name="Xi Z."/>
            <person name="Megy K."/>
            <person name="Grabherr M."/>
            <person name="Ren Q."/>
            <person name="Zdobnov E.M."/>
            <person name="Lobo N.F."/>
            <person name="Campbell K.S."/>
            <person name="Brown S.E."/>
            <person name="Bonaldo M.F."/>
            <person name="Zhu J."/>
            <person name="Sinkins S.P."/>
            <person name="Hogenkamp D.G."/>
            <person name="Amedeo P."/>
            <person name="Arensburger P."/>
            <person name="Atkinson P.W."/>
            <person name="Bidwell S."/>
            <person name="Biedler J."/>
            <person name="Birney E."/>
            <person name="Bruggner R.V."/>
            <person name="Costas J."/>
            <person name="Coy M.R."/>
            <person name="Crabtree J."/>
            <person name="Crawford M."/>
            <person name="Debruyn B."/>
            <person name="Decaprio D."/>
            <person name="Eiglmeier K."/>
            <person name="Eisenstadt E."/>
            <person name="El-Dorry H."/>
            <person name="Gelbart W.M."/>
            <person name="Gomes S.L."/>
            <person name="Hammond M."/>
            <person name="Hannick L.I."/>
            <person name="Hogan J.R."/>
            <person name="Holmes M.H."/>
            <person name="Jaffe D."/>
            <person name="Johnston J.S."/>
            <person name="Kennedy R.C."/>
            <person name="Koo H."/>
            <person name="Kravitz S."/>
            <person name="Kriventseva E.V."/>
            <person name="Kulp D."/>
            <person name="Labutti K."/>
            <person name="Lee E."/>
            <person name="Li S."/>
            <person name="Lovin D.D."/>
            <person name="Mao C."/>
            <person name="Mauceli E."/>
            <person name="Menck C.F."/>
            <person name="Miller J.R."/>
            <person name="Montgomery P."/>
            <person name="Mori A."/>
            <person name="Nascimento A.L."/>
            <person name="Naveira H.F."/>
            <person name="Nusbaum C."/>
            <person name="O'leary S."/>
            <person name="Orvis J."/>
            <person name="Pertea M."/>
            <person name="Quesneville H."/>
            <person name="Reidenbach K.R."/>
            <person name="Rogers Y.H."/>
            <person name="Roth C.W."/>
            <person name="Schneider J.R."/>
            <person name="Schatz M."/>
            <person name="Shumway M."/>
            <person name="Stanke M."/>
            <person name="Stinson E.O."/>
            <person name="Tubio J.M."/>
            <person name="Vanzee J.P."/>
            <person name="Verjovski-Almeida S."/>
            <person name="Werner D."/>
            <person name="White O."/>
            <person name="Wyder S."/>
            <person name="Zeng Q."/>
            <person name="Zhao Q."/>
            <person name="Zhao Y."/>
            <person name="Hill C.A."/>
            <person name="Raikhel A.S."/>
            <person name="Soares M.B."/>
            <person name="Knudson D.L."/>
            <person name="Lee N.H."/>
            <person name="Galagan J."/>
            <person name="Salzberg S.L."/>
            <person name="Paulsen I.T."/>
            <person name="Dimopoulos G."/>
            <person name="Collins F.H."/>
            <person name="Birren B."/>
            <person name="Fraser-Liggett C.M."/>
            <person name="Severson D.W."/>
        </authorList>
    </citation>
    <scope>NUCLEOTIDE SEQUENCE [LARGE SCALE GENOMIC DNA]</scope>
    <source>
        <strain evidence="7">Liverpool</strain>
    </source>
</reference>
<keyword evidence="5" id="KW-1133">Transmembrane helix</keyword>
<dbReference type="AlphaFoldDB" id="Q17K51"/>
<evidence type="ECO:0000256" key="4">
    <source>
        <dbReference type="SAM" id="MobiDB-lite"/>
    </source>
</evidence>
<dbReference type="InterPro" id="IPR050271">
    <property type="entry name" value="UDP-glycosyltransferase"/>
</dbReference>
<dbReference type="GO" id="GO:0008194">
    <property type="term" value="F:UDP-glycosyltransferase activity"/>
    <property type="evidence" value="ECO:0007669"/>
    <property type="project" value="InterPro"/>
</dbReference>
<dbReference type="VEuPathDB" id="VectorBase:AAEL018041"/>
<protein>
    <submittedName>
        <fullName evidence="7">AAEL001804-PA</fullName>
    </submittedName>
</protein>
<reference evidence="7" key="1">
    <citation type="submission" date="2005-10" db="EMBL/GenBank/DDBJ databases">
        <authorList>
            <person name="Loftus B.J."/>
            <person name="Nene V.M."/>
            <person name="Hannick L.I."/>
            <person name="Bidwell S."/>
            <person name="Haas B."/>
            <person name="Amedeo P."/>
            <person name="Orvis J."/>
            <person name="Wortman J.R."/>
            <person name="White O.R."/>
            <person name="Salzberg S."/>
            <person name="Shumway M."/>
            <person name="Koo H."/>
            <person name="Zhao Y."/>
            <person name="Holmes M."/>
            <person name="Miller J."/>
            <person name="Schatz M."/>
            <person name="Pop M."/>
            <person name="Pai G."/>
            <person name="Utterback T."/>
            <person name="Rogers Y.-H."/>
            <person name="Kravitz S."/>
            <person name="Fraser C.M."/>
        </authorList>
    </citation>
    <scope>NUCLEOTIDE SEQUENCE</scope>
    <source>
        <strain evidence="7">Liverpool</strain>
    </source>
</reference>
<keyword evidence="5" id="KW-0472">Membrane</keyword>
<evidence type="ECO:0000256" key="5">
    <source>
        <dbReference type="SAM" id="Phobius"/>
    </source>
</evidence>
<dbReference type="InterPro" id="IPR035595">
    <property type="entry name" value="UDP_glycos_trans_CS"/>
</dbReference>
<proteinExistence type="inferred from homology"/>
<keyword evidence="5" id="KW-0812">Transmembrane</keyword>
<dbReference type="SUPFAM" id="SSF53756">
    <property type="entry name" value="UDP-Glycosyltransferase/glycogen phosphorylase"/>
    <property type="match status" value="2"/>
</dbReference>